<dbReference type="Proteomes" id="UP000053557">
    <property type="component" value="Unassembled WGS sequence"/>
</dbReference>
<comment type="function">
    <text evidence="1">Could be a 3Fe-4S cluster-containing protein.</text>
</comment>
<dbReference type="GO" id="GO:0051536">
    <property type="term" value="F:iron-sulfur cluster binding"/>
    <property type="evidence" value="ECO:0007669"/>
    <property type="project" value="UniProtKB-KW"/>
</dbReference>
<name>A0A101XRL7_9BACL</name>
<proteinExistence type="predicted"/>
<evidence type="ECO:0000313" key="11">
    <source>
        <dbReference type="EMBL" id="KUO96242.1"/>
    </source>
</evidence>
<dbReference type="InterPro" id="IPR017900">
    <property type="entry name" value="4Fe4S_Fe_S_CS"/>
</dbReference>
<dbReference type="Gene3D" id="3.30.70.20">
    <property type="match status" value="1"/>
</dbReference>
<dbReference type="PROSITE" id="PS00198">
    <property type="entry name" value="4FE4S_FER_1"/>
    <property type="match status" value="1"/>
</dbReference>
<evidence type="ECO:0000256" key="5">
    <source>
        <dbReference type="ARBA" id="ARBA00022723"/>
    </source>
</evidence>
<evidence type="ECO:0000256" key="3">
    <source>
        <dbReference type="ARBA" id="ARBA00020378"/>
    </source>
</evidence>
<reference evidence="11 12" key="1">
    <citation type="submission" date="2015-12" db="EMBL/GenBank/DDBJ databases">
        <title>Draft genome sequence of Acidibacillus ferrooxidans ITV001, isolated from a chalcopyrite acid mine drainage site in Brazil.</title>
        <authorList>
            <person name="Dall'Agnol H."/>
            <person name="Nancucheo I."/>
            <person name="Johnson B."/>
            <person name="Oliveira R."/>
            <person name="Leite L."/>
            <person name="Pylro V."/>
            <person name="Nunes G.L."/>
            <person name="Tzotzos G."/>
            <person name="Fernandes G.R."/>
            <person name="Dutra J."/>
            <person name="Orellana S.C."/>
            <person name="Oliveira G."/>
        </authorList>
    </citation>
    <scope>NUCLEOTIDE SEQUENCE [LARGE SCALE GENOMIC DNA]</scope>
    <source>
        <strain evidence="12">ITV01</strain>
    </source>
</reference>
<keyword evidence="9" id="KW-0535">Nitrogen fixation</keyword>
<dbReference type="GO" id="GO:0005506">
    <property type="term" value="F:iron ion binding"/>
    <property type="evidence" value="ECO:0007669"/>
    <property type="project" value="InterPro"/>
</dbReference>
<organism evidence="11 12">
    <name type="scientific">Ferroacidibacillus organovorans</name>
    <dbReference type="NCBI Taxonomy" id="1765683"/>
    <lineage>
        <taxon>Bacteria</taxon>
        <taxon>Bacillati</taxon>
        <taxon>Bacillota</taxon>
        <taxon>Bacilli</taxon>
        <taxon>Bacillales</taxon>
        <taxon>Alicyclobacillaceae</taxon>
        <taxon>Ferroacidibacillus</taxon>
    </lineage>
</organism>
<gene>
    <name evidence="11" type="ORF">ATW55_09785</name>
</gene>
<dbReference type="Pfam" id="PF05187">
    <property type="entry name" value="Fer4_ETF_QO"/>
    <property type="match status" value="1"/>
</dbReference>
<evidence type="ECO:0000256" key="7">
    <source>
        <dbReference type="ARBA" id="ARBA00023004"/>
    </source>
</evidence>
<dbReference type="PANTHER" id="PTHR43082">
    <property type="entry name" value="FERREDOXIN-LIKE"/>
    <property type="match status" value="1"/>
</dbReference>
<dbReference type="EMBL" id="LPVJ01000020">
    <property type="protein sequence ID" value="KUO96242.1"/>
    <property type="molecule type" value="Genomic_DNA"/>
</dbReference>
<evidence type="ECO:0000256" key="2">
    <source>
        <dbReference type="ARBA" id="ARBA00009192"/>
    </source>
</evidence>
<dbReference type="SUPFAM" id="SSF54862">
    <property type="entry name" value="4Fe-4S ferredoxins"/>
    <property type="match status" value="1"/>
</dbReference>
<keyword evidence="6" id="KW-0249">Electron transport</keyword>
<feature type="domain" description="4Fe-4S ferredoxin-type" evidence="10">
    <location>
        <begin position="59"/>
        <end position="88"/>
    </location>
</feature>
<comment type="similarity">
    <text evidence="2">To ferredoxins from P.putida and C.tartarivorum, ferredoxin I from A.vinelandii, ferredoxin II from D.desulfuricans.</text>
</comment>
<dbReference type="OrthoDB" id="9800260at2"/>
<evidence type="ECO:0000256" key="8">
    <source>
        <dbReference type="ARBA" id="ARBA00023014"/>
    </source>
</evidence>
<dbReference type="PANTHER" id="PTHR43082:SF3">
    <property type="entry name" value="FERREDOXIN-LIKE PROTEIN YDIT"/>
    <property type="match status" value="1"/>
</dbReference>
<feature type="domain" description="4Fe-4S ferredoxin-type" evidence="10">
    <location>
        <begin position="25"/>
        <end position="57"/>
    </location>
</feature>
<dbReference type="AlphaFoldDB" id="A0A101XRL7"/>
<accession>A0A101XRL7</accession>
<dbReference type="InterPro" id="IPR012206">
    <property type="entry name" value="Fd_FixX"/>
</dbReference>
<evidence type="ECO:0000256" key="1">
    <source>
        <dbReference type="ARBA" id="ARBA00003208"/>
    </source>
</evidence>
<keyword evidence="12" id="KW-1185">Reference proteome</keyword>
<evidence type="ECO:0000256" key="4">
    <source>
        <dbReference type="ARBA" id="ARBA00022448"/>
    </source>
</evidence>
<evidence type="ECO:0000256" key="6">
    <source>
        <dbReference type="ARBA" id="ARBA00022982"/>
    </source>
</evidence>
<dbReference type="InterPro" id="IPR007859">
    <property type="entry name" value="ETF-QO/FixX_C"/>
</dbReference>
<dbReference type="InterPro" id="IPR017896">
    <property type="entry name" value="4Fe4S_Fe-S-bd"/>
</dbReference>
<dbReference type="PIRSF" id="PIRSF036548">
    <property type="entry name" value="Fdx_FixX"/>
    <property type="match status" value="1"/>
</dbReference>
<evidence type="ECO:0000259" key="10">
    <source>
        <dbReference type="PROSITE" id="PS51379"/>
    </source>
</evidence>
<keyword evidence="7" id="KW-0408">Iron</keyword>
<keyword evidence="4" id="KW-0813">Transport</keyword>
<dbReference type="PROSITE" id="PS51379">
    <property type="entry name" value="4FE4S_FER_2"/>
    <property type="match status" value="2"/>
</dbReference>
<sequence length="99" mass="11383">MEGDQRMNSVADRLYTIRFKVDEKSHLVIDDQQTCLACKTKECTHFCPADVYDWHEDEKMTSVAFENCIECGTCRIGCPEHNISWVYPKGGHGITYKFG</sequence>
<protein>
    <recommendedName>
        <fullName evidence="3">Ferredoxin-like protein</fullName>
    </recommendedName>
</protein>
<comment type="caution">
    <text evidence="11">The sequence shown here is derived from an EMBL/GenBank/DDBJ whole genome shotgun (WGS) entry which is preliminary data.</text>
</comment>
<keyword evidence="5" id="KW-0479">Metal-binding</keyword>
<keyword evidence="8" id="KW-0411">Iron-sulfur</keyword>
<evidence type="ECO:0000256" key="9">
    <source>
        <dbReference type="ARBA" id="ARBA00023231"/>
    </source>
</evidence>
<evidence type="ECO:0000313" key="12">
    <source>
        <dbReference type="Proteomes" id="UP000053557"/>
    </source>
</evidence>